<evidence type="ECO:0000313" key="2">
    <source>
        <dbReference type="Proteomes" id="UP000623967"/>
    </source>
</evidence>
<reference evidence="1 2" key="1">
    <citation type="submission" date="2021-01" db="EMBL/GenBank/DDBJ databases">
        <title>Genome public.</title>
        <authorList>
            <person name="Liu C."/>
            <person name="Sun Q."/>
        </authorList>
    </citation>
    <scope>NUCLEOTIDE SEQUENCE [LARGE SCALE GENOMIC DNA]</scope>
    <source>
        <strain evidence="1 2">YIM B02564</strain>
    </source>
</reference>
<sequence>MNIHKDLEKKINEFPGDLSYIARLLLKELEAGKRSNAAIEEMIREEIRELVLEEEDK</sequence>
<protein>
    <submittedName>
        <fullName evidence="1">Uncharacterized protein</fullName>
    </submittedName>
</protein>
<comment type="caution">
    <text evidence="1">The sequence shown here is derived from an EMBL/GenBank/DDBJ whole genome shotgun (WGS) entry which is preliminary data.</text>
</comment>
<accession>A0ABS1TNZ2</accession>
<evidence type="ECO:0000313" key="1">
    <source>
        <dbReference type="EMBL" id="MBL4953030.1"/>
    </source>
</evidence>
<dbReference type="EMBL" id="JAESWB010000168">
    <property type="protein sequence ID" value="MBL4953030.1"/>
    <property type="molecule type" value="Genomic_DNA"/>
</dbReference>
<gene>
    <name evidence="1" type="ORF">JK635_12480</name>
</gene>
<organism evidence="1 2">
    <name type="scientific">Neobacillus paridis</name>
    <dbReference type="NCBI Taxonomy" id="2803862"/>
    <lineage>
        <taxon>Bacteria</taxon>
        <taxon>Bacillati</taxon>
        <taxon>Bacillota</taxon>
        <taxon>Bacilli</taxon>
        <taxon>Bacillales</taxon>
        <taxon>Bacillaceae</taxon>
        <taxon>Neobacillus</taxon>
    </lineage>
</organism>
<keyword evidence="2" id="KW-1185">Reference proteome</keyword>
<proteinExistence type="predicted"/>
<name>A0ABS1TNZ2_9BACI</name>
<dbReference type="Proteomes" id="UP000623967">
    <property type="component" value="Unassembled WGS sequence"/>
</dbReference>
<dbReference type="RefSeq" id="WP_202654246.1">
    <property type="nucleotide sequence ID" value="NZ_JAESWB010000168.1"/>
</dbReference>